<proteinExistence type="predicted"/>
<dbReference type="PANTHER" id="PTHR47816:SF5">
    <property type="entry name" value="RIBOSOMAL RNA LARGE SUBUNIT METHYLTRANSFERASE G"/>
    <property type="match status" value="1"/>
</dbReference>
<gene>
    <name evidence="7" type="ORF">UM93_05545</name>
</gene>
<name>A0A0D4BYF0_9MICC</name>
<dbReference type="EMBL" id="CP011005">
    <property type="protein sequence ID" value="AJT41116.1"/>
    <property type="molecule type" value="Genomic_DNA"/>
</dbReference>
<organism evidence="7 8">
    <name type="scientific">Psychromicrobium lacuslunae</name>
    <dbReference type="NCBI Taxonomy" id="1618207"/>
    <lineage>
        <taxon>Bacteria</taxon>
        <taxon>Bacillati</taxon>
        <taxon>Actinomycetota</taxon>
        <taxon>Actinomycetes</taxon>
        <taxon>Micrococcales</taxon>
        <taxon>Micrococcaceae</taxon>
        <taxon>Psychromicrobium</taxon>
    </lineage>
</organism>
<dbReference type="OrthoDB" id="29650at2"/>
<dbReference type="InterPro" id="IPR007848">
    <property type="entry name" value="Small_mtfrase_dom"/>
</dbReference>
<dbReference type="GO" id="GO:0008170">
    <property type="term" value="F:N-methyltransferase activity"/>
    <property type="evidence" value="ECO:0007669"/>
    <property type="project" value="UniProtKB-ARBA"/>
</dbReference>
<dbReference type="InterPro" id="IPR029063">
    <property type="entry name" value="SAM-dependent_MTases_sf"/>
</dbReference>
<evidence type="ECO:0000256" key="3">
    <source>
        <dbReference type="ARBA" id="ARBA00022603"/>
    </source>
</evidence>
<dbReference type="AlphaFoldDB" id="A0A0D4BYF0"/>
<sequence>MNSSFAFDRLRRSPDLEAANLFAWDASDLLLIDEAEKYSALVTAKQLVVIGDNYGALSLALAARYNLPSIRVHQDLYTSELALQRNAQELGLGADFRQLPLGAELLQGAKVIILQLPRSLAELEEIAQQIARYADAEAVLLAAGRLKHMSLAMNQVLAKYFKQVRAGLARQKSRLLTAEQPSLPEQFPAFPQQSYLAELELQLRVHGAVFAGVKLDIGTRYLLTHFSPELPENNITAVDLGCGSGVLAAVLARRQPRWRIIATDRSSAAVESARATAAANELTIEVLRDDAAASLPSASVDLIVLNPPFHAGSAVHSGVAHRLFEAASRLLKPNGQLWTVYNRHLAYRQALSKVIGRTELVAQNAKFVVTKSFRELDA</sequence>
<dbReference type="InterPro" id="IPR046977">
    <property type="entry name" value="RsmC/RlmG"/>
</dbReference>
<dbReference type="Pfam" id="PF26049">
    <property type="entry name" value="RLMG_N"/>
    <property type="match status" value="1"/>
</dbReference>
<evidence type="ECO:0000259" key="6">
    <source>
        <dbReference type="Pfam" id="PF26049"/>
    </source>
</evidence>
<reference evidence="7 8" key="1">
    <citation type="journal article" date="2015" name="Genome Announc.">
        <title>Complete Genome Sequencing of Protease-Producing Novel Arthrobacter sp. Strain IHBB 11108 Using PacBio Single-Molecule Real-Time Sequencing Technology.</title>
        <authorList>
            <person name="Kiran S."/>
            <person name="Swarnkar M.K."/>
            <person name="Pal M."/>
            <person name="Thakur R."/>
            <person name="Tewari R."/>
            <person name="Singh A.K."/>
            <person name="Gulati A."/>
        </authorList>
    </citation>
    <scope>NUCLEOTIDE SEQUENCE [LARGE SCALE GENOMIC DNA]</scope>
    <source>
        <strain evidence="7 8">IHBB 11108</strain>
    </source>
</reference>
<keyword evidence="8" id="KW-1185">Reference proteome</keyword>
<dbReference type="Proteomes" id="UP000061839">
    <property type="component" value="Chromosome"/>
</dbReference>
<evidence type="ECO:0000256" key="1">
    <source>
        <dbReference type="ARBA" id="ARBA00022490"/>
    </source>
</evidence>
<dbReference type="Gene3D" id="3.40.50.150">
    <property type="entry name" value="Vaccinia Virus protein VP39"/>
    <property type="match status" value="2"/>
</dbReference>
<accession>A0A0D4BYF0</accession>
<dbReference type="Pfam" id="PF05175">
    <property type="entry name" value="MTS"/>
    <property type="match status" value="1"/>
</dbReference>
<dbReference type="HOGENOM" id="CLU_040288_2_0_11"/>
<evidence type="ECO:0000313" key="7">
    <source>
        <dbReference type="EMBL" id="AJT41116.1"/>
    </source>
</evidence>
<dbReference type="PROSITE" id="PS00092">
    <property type="entry name" value="N6_MTASE"/>
    <property type="match status" value="1"/>
</dbReference>
<evidence type="ECO:0000313" key="8">
    <source>
        <dbReference type="Proteomes" id="UP000061839"/>
    </source>
</evidence>
<feature type="domain" description="RlmG N-terminal" evidence="6">
    <location>
        <begin position="8"/>
        <end position="180"/>
    </location>
</feature>
<dbReference type="InterPro" id="IPR002052">
    <property type="entry name" value="DNA_methylase_N6_adenine_CS"/>
</dbReference>
<evidence type="ECO:0000256" key="2">
    <source>
        <dbReference type="ARBA" id="ARBA00022552"/>
    </source>
</evidence>
<dbReference type="KEGG" id="ari:UM93_05545"/>
<dbReference type="STRING" id="1618207.UM93_05545"/>
<protein>
    <submittedName>
        <fullName evidence="7">SAM-dependent methyltransferase</fullName>
    </submittedName>
</protein>
<dbReference type="PATRIC" id="fig|1618207.4.peg.1127"/>
<dbReference type="GO" id="GO:0003676">
    <property type="term" value="F:nucleic acid binding"/>
    <property type="evidence" value="ECO:0007669"/>
    <property type="project" value="InterPro"/>
</dbReference>
<dbReference type="RefSeq" id="WP_045074231.1">
    <property type="nucleotide sequence ID" value="NZ_CP011005.1"/>
</dbReference>
<keyword evidence="2" id="KW-0698">rRNA processing</keyword>
<dbReference type="PANTHER" id="PTHR47816">
    <property type="entry name" value="RIBOSOMAL RNA SMALL SUBUNIT METHYLTRANSFERASE C"/>
    <property type="match status" value="1"/>
</dbReference>
<keyword evidence="3 7" id="KW-0489">Methyltransferase</keyword>
<evidence type="ECO:0000259" key="5">
    <source>
        <dbReference type="Pfam" id="PF05175"/>
    </source>
</evidence>
<keyword evidence="1" id="KW-0963">Cytoplasm</keyword>
<dbReference type="SUPFAM" id="SSF53335">
    <property type="entry name" value="S-adenosyl-L-methionine-dependent methyltransferases"/>
    <property type="match status" value="1"/>
</dbReference>
<dbReference type="CDD" id="cd02440">
    <property type="entry name" value="AdoMet_MTases"/>
    <property type="match status" value="1"/>
</dbReference>
<keyword evidence="4 7" id="KW-0808">Transferase</keyword>
<dbReference type="GO" id="GO:0008757">
    <property type="term" value="F:S-adenosylmethionine-dependent methyltransferase activity"/>
    <property type="evidence" value="ECO:0007669"/>
    <property type="project" value="InterPro"/>
</dbReference>
<dbReference type="GO" id="GO:0006364">
    <property type="term" value="P:rRNA processing"/>
    <property type="evidence" value="ECO:0007669"/>
    <property type="project" value="UniProtKB-KW"/>
</dbReference>
<feature type="domain" description="Methyltransferase small" evidence="5">
    <location>
        <begin position="201"/>
        <end position="370"/>
    </location>
</feature>
<evidence type="ECO:0000256" key="4">
    <source>
        <dbReference type="ARBA" id="ARBA00022679"/>
    </source>
</evidence>
<dbReference type="InterPro" id="IPR058679">
    <property type="entry name" value="RlmG_N"/>
</dbReference>
<dbReference type="GO" id="GO:0032259">
    <property type="term" value="P:methylation"/>
    <property type="evidence" value="ECO:0007669"/>
    <property type="project" value="UniProtKB-KW"/>
</dbReference>